<feature type="transmembrane region" description="Helical" evidence="1">
    <location>
        <begin position="341"/>
        <end position="365"/>
    </location>
</feature>
<feature type="transmembrane region" description="Helical" evidence="1">
    <location>
        <begin position="138"/>
        <end position="157"/>
    </location>
</feature>
<sequence length="788" mass="88792">MPSQTVISAAQTALASAVNTVLPANLATNGSGHVTNATLNNGTAKPQLGFPDNVFKSLSLFGEALAEQSEHNEHRDAKIVNVDRFGSLAAYAFSVYGISTFLVALILNRTSIIASLASTRARSVQPRGFMAICRRLPISQGVVLAFLRLLAVIILALQAKNVLIALNVIGQNVDPLLTSRLARWIPLQYFKYDPVVFADDRYMKMPRHEVRFGPTTDMLWPIFIAVSYSLFVETFSAAIKNEKPFLEGGLTLFELSLAIQEMSSGFFFLREFRIAKRPSEQVLIVCLFLIADQISNQLGAVFYSNKYRLIPLTILSSMFVWYFCSLVRAGDIFSLPLEIALTYAALVLTLAVTVACAVILVLTVLTKGARVDELNFANIFADDHPQNELFSQYLGLDLSQDFYTAIINLGMVAVTQAGKSSYFMAYNYVSSPRHTWLEQSLWDQLTKAFDPKQVVSNKQQSHKILHFLDENQITGYNNIINKPSQRLINGADHTEPVKRVGSISLRFMYFKETIRRVAQILRWAILHFLFYLPRDRLLGKRKDVQDGETIDAFETRRARAPAFIRHLLKRDGEDHRVLSNEPEVSYAPQIDAQFSQDLSEDDDSPDFDLIEELDLSDSESDSEVIDIYTSTQFPEYHEEAEFAVSSAISELMTPDNILELFEVKDIFQNHLEYDYSATGMMTRSRYNALNGESTLKDQTSELLDLILSKRRLQMEKEAKRLPLDDDMDDIDPRIACVICQTEPRTLITWPCKCFAICEGCRVSLVAKGMKGCVCCRQDVEGVSRIYLP</sequence>
<feature type="transmembrane region" description="Helical" evidence="1">
    <location>
        <begin position="282"/>
        <end position="303"/>
    </location>
</feature>
<gene>
    <name evidence="2" type="primary">MPUL0E06170</name>
    <name evidence="2" type="ORF">METSCH_E06170</name>
</gene>
<dbReference type="AlphaFoldDB" id="A0A4P6XVT1"/>
<feature type="transmembrane region" description="Helical" evidence="1">
    <location>
        <begin position="309"/>
        <end position="329"/>
    </location>
</feature>
<evidence type="ECO:0000313" key="2">
    <source>
        <dbReference type="EMBL" id="QBM90368.1"/>
    </source>
</evidence>
<dbReference type="PANTHER" id="PTHR22696">
    <property type="entry name" value="E3 UBIQUITIN-PROTEIN LIGASE RNF26"/>
    <property type="match status" value="1"/>
</dbReference>
<dbReference type="GO" id="GO:0016567">
    <property type="term" value="P:protein ubiquitination"/>
    <property type="evidence" value="ECO:0007669"/>
    <property type="project" value="TreeGrafter"/>
</dbReference>
<proteinExistence type="predicted"/>
<protein>
    <submittedName>
        <fullName evidence="2">Zinc finger, C3HC4 type RING finger</fullName>
    </submittedName>
</protein>
<dbReference type="Proteomes" id="UP000292447">
    <property type="component" value="Chromosome V"/>
</dbReference>
<dbReference type="GO" id="GO:0006511">
    <property type="term" value="P:ubiquitin-dependent protein catabolic process"/>
    <property type="evidence" value="ECO:0007669"/>
    <property type="project" value="TreeGrafter"/>
</dbReference>
<dbReference type="PANTHER" id="PTHR22696:SF1">
    <property type="entry name" value="E3 UBIQUITIN-PROTEIN LIGASE RNF26"/>
    <property type="match status" value="1"/>
</dbReference>
<keyword evidence="1" id="KW-0472">Membrane</keyword>
<accession>A0A4P6XVT1</accession>
<dbReference type="STRING" id="2163413.A0A4P6XVT1"/>
<dbReference type="EMBL" id="CP034460">
    <property type="protein sequence ID" value="QBM90368.1"/>
    <property type="molecule type" value="Genomic_DNA"/>
</dbReference>
<feature type="transmembrane region" description="Helical" evidence="1">
    <location>
        <begin position="218"/>
        <end position="239"/>
    </location>
</feature>
<keyword evidence="1" id="KW-0812">Transmembrane</keyword>
<evidence type="ECO:0000256" key="1">
    <source>
        <dbReference type="SAM" id="Phobius"/>
    </source>
</evidence>
<evidence type="ECO:0000313" key="3">
    <source>
        <dbReference type="Proteomes" id="UP000292447"/>
    </source>
</evidence>
<keyword evidence="1" id="KW-1133">Transmembrane helix</keyword>
<keyword evidence="3" id="KW-1185">Reference proteome</keyword>
<feature type="transmembrane region" description="Helical" evidence="1">
    <location>
        <begin position="93"/>
        <end position="117"/>
    </location>
</feature>
<reference evidence="3" key="1">
    <citation type="submission" date="2019-03" db="EMBL/GenBank/DDBJ databases">
        <title>Snf2 controls pulcherriminic acid biosynthesis and connects pigmentation and antifungal activity of the yeast Metschnikowia pulcherrima.</title>
        <authorList>
            <person name="Gore-Lloyd D."/>
            <person name="Sumann I."/>
            <person name="Brachmann A.O."/>
            <person name="Schneeberger K."/>
            <person name="Ortiz-Merino R.A."/>
            <person name="Moreno-Beltran M."/>
            <person name="Schlaefli M."/>
            <person name="Kirner P."/>
            <person name="Santos Kron A."/>
            <person name="Wolfe K.H."/>
            <person name="Piel J."/>
            <person name="Ahrens C.H."/>
            <person name="Henk D."/>
            <person name="Freimoser F.M."/>
        </authorList>
    </citation>
    <scope>NUCLEOTIDE SEQUENCE [LARGE SCALE GENOMIC DNA]</scope>
    <source>
        <strain evidence="3">APC 1.2</strain>
    </source>
</reference>
<dbReference type="Gene3D" id="3.30.40.10">
    <property type="entry name" value="Zinc/RING finger domain, C3HC4 (zinc finger)"/>
    <property type="match status" value="1"/>
</dbReference>
<dbReference type="GO" id="GO:0061630">
    <property type="term" value="F:ubiquitin protein ligase activity"/>
    <property type="evidence" value="ECO:0007669"/>
    <property type="project" value="TreeGrafter"/>
</dbReference>
<name>A0A4P6XVT1_9ASCO</name>
<dbReference type="InterPro" id="IPR013083">
    <property type="entry name" value="Znf_RING/FYVE/PHD"/>
</dbReference>
<dbReference type="Pfam" id="PF13920">
    <property type="entry name" value="zf-C3HC4_3"/>
    <property type="match status" value="1"/>
</dbReference>
<organism evidence="2 3">
    <name type="scientific">Metschnikowia aff. pulcherrima</name>
    <dbReference type="NCBI Taxonomy" id="2163413"/>
    <lineage>
        <taxon>Eukaryota</taxon>
        <taxon>Fungi</taxon>
        <taxon>Dikarya</taxon>
        <taxon>Ascomycota</taxon>
        <taxon>Saccharomycotina</taxon>
        <taxon>Pichiomycetes</taxon>
        <taxon>Metschnikowiaceae</taxon>
        <taxon>Metschnikowia</taxon>
    </lineage>
</organism>